<gene>
    <name evidence="3" type="ORF">J0A65_14285</name>
</gene>
<dbReference type="Gene3D" id="3.30.530.20">
    <property type="match status" value="1"/>
</dbReference>
<reference evidence="3 4" key="1">
    <citation type="submission" date="2021-03" db="EMBL/GenBank/DDBJ databases">
        <title>novel species isolated from a fishpond in China.</title>
        <authorList>
            <person name="Lu H."/>
            <person name="Cai Z."/>
        </authorList>
    </citation>
    <scope>NUCLEOTIDE SEQUENCE [LARGE SCALE GENOMIC DNA]</scope>
    <source>
        <strain evidence="3 4">Y57</strain>
    </source>
</reference>
<dbReference type="EMBL" id="JAFKCS010000014">
    <property type="protein sequence ID" value="MBN7821035.1"/>
    <property type="molecule type" value="Genomic_DNA"/>
</dbReference>
<dbReference type="CDD" id="cd07814">
    <property type="entry name" value="SRPBCC_CalC_Aha1-like"/>
    <property type="match status" value="1"/>
</dbReference>
<evidence type="ECO:0000313" key="3">
    <source>
        <dbReference type="EMBL" id="MBN7821035.1"/>
    </source>
</evidence>
<keyword evidence="4" id="KW-1185">Reference proteome</keyword>
<evidence type="ECO:0000256" key="1">
    <source>
        <dbReference type="ARBA" id="ARBA00006817"/>
    </source>
</evidence>
<protein>
    <submittedName>
        <fullName evidence="3">SRPBCC domain-containing protein</fullName>
    </submittedName>
</protein>
<evidence type="ECO:0000259" key="2">
    <source>
        <dbReference type="Pfam" id="PF08327"/>
    </source>
</evidence>
<evidence type="ECO:0000313" key="4">
    <source>
        <dbReference type="Proteomes" id="UP000663992"/>
    </source>
</evidence>
<sequence>MPNICLTFSTSHPAEKIHQALTRLEGLKAWWTHDVHGHSGEGQILTFTFSNNGSFDMQVIRNNGNQVCWKCIRGPEDWLGTHIEFNIQETPAHNQLMFRHTGWAEENPFFHHCSTKWATFLLSLRDYVETGQGRPFPNDVKIEAIGM</sequence>
<dbReference type="SUPFAM" id="SSF55961">
    <property type="entry name" value="Bet v1-like"/>
    <property type="match status" value="1"/>
</dbReference>
<comment type="caution">
    <text evidence="3">The sequence shown here is derived from an EMBL/GenBank/DDBJ whole genome shotgun (WGS) entry which is preliminary data.</text>
</comment>
<dbReference type="RefSeq" id="WP_206594929.1">
    <property type="nucleotide sequence ID" value="NZ_JAFKCS010000014.1"/>
</dbReference>
<accession>A0ABS3CXJ3</accession>
<dbReference type="InterPro" id="IPR023393">
    <property type="entry name" value="START-like_dom_sf"/>
</dbReference>
<feature type="domain" description="Activator of Hsp90 ATPase homologue 1/2-like C-terminal" evidence="2">
    <location>
        <begin position="12"/>
        <end position="129"/>
    </location>
</feature>
<dbReference type="Pfam" id="PF08327">
    <property type="entry name" value="AHSA1"/>
    <property type="match status" value="1"/>
</dbReference>
<name>A0ABS3CXJ3_9ALTE</name>
<organism evidence="3 4">
    <name type="scientific">Bowmanella yangjiangensis</name>
    <dbReference type="NCBI Taxonomy" id="2811230"/>
    <lineage>
        <taxon>Bacteria</taxon>
        <taxon>Pseudomonadati</taxon>
        <taxon>Pseudomonadota</taxon>
        <taxon>Gammaproteobacteria</taxon>
        <taxon>Alteromonadales</taxon>
        <taxon>Alteromonadaceae</taxon>
        <taxon>Bowmanella</taxon>
    </lineage>
</organism>
<dbReference type="InterPro" id="IPR013538">
    <property type="entry name" value="ASHA1/2-like_C"/>
</dbReference>
<dbReference type="Proteomes" id="UP000663992">
    <property type="component" value="Unassembled WGS sequence"/>
</dbReference>
<comment type="similarity">
    <text evidence="1">Belongs to the AHA1 family.</text>
</comment>
<proteinExistence type="inferred from homology"/>